<reference evidence="2 3" key="1">
    <citation type="submission" date="2024-10" db="EMBL/GenBank/DDBJ databases">
        <authorList>
            <person name="Kim D."/>
        </authorList>
    </citation>
    <scope>NUCLEOTIDE SEQUENCE [LARGE SCALE GENOMIC DNA]</scope>
    <source>
        <strain evidence="2">BH-2024</strain>
    </source>
</reference>
<evidence type="ECO:0000313" key="3">
    <source>
        <dbReference type="Proteomes" id="UP001620626"/>
    </source>
</evidence>
<dbReference type="AlphaFoldDB" id="A0ABD2J6U8"/>
<comment type="caution">
    <text evidence="2">The sequence shown here is derived from an EMBL/GenBank/DDBJ whole genome shotgun (WGS) entry which is preliminary data.</text>
</comment>
<evidence type="ECO:0000313" key="2">
    <source>
        <dbReference type="EMBL" id="KAL3084678.1"/>
    </source>
</evidence>
<organism evidence="2 3">
    <name type="scientific">Heterodera trifolii</name>
    <dbReference type="NCBI Taxonomy" id="157864"/>
    <lineage>
        <taxon>Eukaryota</taxon>
        <taxon>Metazoa</taxon>
        <taxon>Ecdysozoa</taxon>
        <taxon>Nematoda</taxon>
        <taxon>Chromadorea</taxon>
        <taxon>Rhabditida</taxon>
        <taxon>Tylenchina</taxon>
        <taxon>Tylenchomorpha</taxon>
        <taxon>Tylenchoidea</taxon>
        <taxon>Heteroderidae</taxon>
        <taxon>Heteroderinae</taxon>
        <taxon>Heterodera</taxon>
    </lineage>
</organism>
<dbReference type="Proteomes" id="UP001620626">
    <property type="component" value="Unassembled WGS sequence"/>
</dbReference>
<proteinExistence type="predicted"/>
<protein>
    <submittedName>
        <fullName evidence="2">Uncharacterized protein</fullName>
    </submittedName>
</protein>
<feature type="compositionally biased region" description="Polar residues" evidence="1">
    <location>
        <begin position="57"/>
        <end position="69"/>
    </location>
</feature>
<sequence>MFGRVVNHSMCWCQRFGAIRWASSLSNWTRCRCCCCCSTGPRRGDETKRRRRRQWLARSTSTEQFNNPDNYYDRDGQLISAKGGAVQSKLFTANTVKMCGATTLVALVNGLQLLVRADE</sequence>
<accession>A0ABD2J6U8</accession>
<keyword evidence="3" id="KW-1185">Reference proteome</keyword>
<feature type="region of interest" description="Disordered" evidence="1">
    <location>
        <begin position="42"/>
        <end position="71"/>
    </location>
</feature>
<dbReference type="EMBL" id="JBICBT010001070">
    <property type="protein sequence ID" value="KAL3084678.1"/>
    <property type="molecule type" value="Genomic_DNA"/>
</dbReference>
<evidence type="ECO:0000256" key="1">
    <source>
        <dbReference type="SAM" id="MobiDB-lite"/>
    </source>
</evidence>
<name>A0ABD2J6U8_9BILA</name>
<gene>
    <name evidence="2" type="ORF">niasHT_031563</name>
</gene>